<sequence length="77" mass="9265">MFDPEEYKKQRKLARTSFKVEQVPEKTLLLIKQGFSTMEESFETEIPEEILWEWSEAGLKAELKRAELGRYTYHFTF</sequence>
<dbReference type="OrthoDB" id="2307893at2"/>
<dbReference type="EMBL" id="AZDY01000002">
    <property type="protein sequence ID" value="KRK84930.1"/>
    <property type="molecule type" value="Genomic_DNA"/>
</dbReference>
<reference evidence="1 2" key="1">
    <citation type="journal article" date="2015" name="Genome Announc.">
        <title>Expanding the biotechnology potential of lactobacilli through comparative genomics of 213 strains and associated genera.</title>
        <authorList>
            <person name="Sun Z."/>
            <person name="Harris H.M."/>
            <person name="McCann A."/>
            <person name="Guo C."/>
            <person name="Argimon S."/>
            <person name="Zhang W."/>
            <person name="Yang X."/>
            <person name="Jeffery I.B."/>
            <person name="Cooney J.C."/>
            <person name="Kagawa T.F."/>
            <person name="Liu W."/>
            <person name="Song Y."/>
            <person name="Salvetti E."/>
            <person name="Wrobel A."/>
            <person name="Rasinkangas P."/>
            <person name="Parkhill J."/>
            <person name="Rea M.C."/>
            <person name="O'Sullivan O."/>
            <person name="Ritari J."/>
            <person name="Douillard F.P."/>
            <person name="Paul Ross R."/>
            <person name="Yang R."/>
            <person name="Briner A.E."/>
            <person name="Felis G.E."/>
            <person name="de Vos W.M."/>
            <person name="Barrangou R."/>
            <person name="Klaenhammer T.R."/>
            <person name="Caufield P.W."/>
            <person name="Cui Y."/>
            <person name="Zhang H."/>
            <person name="O'Toole P.W."/>
        </authorList>
    </citation>
    <scope>NUCLEOTIDE SEQUENCE [LARGE SCALE GENOMIC DNA]</scope>
    <source>
        <strain evidence="1 2">DSM 19674</strain>
    </source>
</reference>
<evidence type="ECO:0000313" key="1">
    <source>
        <dbReference type="EMBL" id="KRK84930.1"/>
    </source>
</evidence>
<comment type="caution">
    <text evidence="1">The sequence shown here is derived from an EMBL/GenBank/DDBJ whole genome shotgun (WGS) entry which is preliminary data.</text>
</comment>
<name>A0A0R1KZ65_9LACO</name>
<dbReference type="Proteomes" id="UP000051515">
    <property type="component" value="Unassembled WGS sequence"/>
</dbReference>
<accession>A0A0R1KZ65</accession>
<dbReference type="AlphaFoldDB" id="A0A0R1KZ65"/>
<dbReference type="PATRIC" id="fig|1423788.3.peg.1204"/>
<dbReference type="GeneID" id="96667905"/>
<dbReference type="STRING" id="1423788.FC78_GL001171"/>
<organism evidence="1 2">
    <name type="scientific">Companilactobacillus bobalius DSM 19674</name>
    <dbReference type="NCBI Taxonomy" id="1423788"/>
    <lineage>
        <taxon>Bacteria</taxon>
        <taxon>Bacillati</taxon>
        <taxon>Bacillota</taxon>
        <taxon>Bacilli</taxon>
        <taxon>Lactobacillales</taxon>
        <taxon>Lactobacillaceae</taxon>
        <taxon>Companilactobacillus</taxon>
        <taxon>Companilactobacillus bobalius</taxon>
    </lineage>
</organism>
<gene>
    <name evidence="1" type="ORF">FC78_GL001171</name>
</gene>
<proteinExistence type="predicted"/>
<dbReference type="RefSeq" id="WP_025084983.1">
    <property type="nucleotide sequence ID" value="NZ_AZDY01000002.1"/>
</dbReference>
<evidence type="ECO:0000313" key="2">
    <source>
        <dbReference type="Proteomes" id="UP000051515"/>
    </source>
</evidence>
<keyword evidence="2" id="KW-1185">Reference proteome</keyword>
<protein>
    <submittedName>
        <fullName evidence="1">Uncharacterized protein</fullName>
    </submittedName>
</protein>